<dbReference type="Gene3D" id="3.30.260.10">
    <property type="entry name" value="TCP-1-like chaperonin intermediate domain"/>
    <property type="match status" value="1"/>
</dbReference>
<dbReference type="Pfam" id="PF00118">
    <property type="entry name" value="Cpn60_TCP1"/>
    <property type="match status" value="1"/>
</dbReference>
<dbReference type="GO" id="GO:0140662">
    <property type="term" value="F:ATP-dependent protein folding chaperone"/>
    <property type="evidence" value="ECO:0007669"/>
    <property type="project" value="InterPro"/>
</dbReference>
<protein>
    <submittedName>
        <fullName evidence="6">Uncharacterized protein</fullName>
    </submittedName>
</protein>
<dbReference type="GO" id="GO:0005524">
    <property type="term" value="F:ATP binding"/>
    <property type="evidence" value="ECO:0007669"/>
    <property type="project" value="UniProtKB-KW"/>
</dbReference>
<organism evidence="5 6">
    <name type="scientific">Parascaris equorum</name>
    <name type="common">Equine roundworm</name>
    <dbReference type="NCBI Taxonomy" id="6256"/>
    <lineage>
        <taxon>Eukaryota</taxon>
        <taxon>Metazoa</taxon>
        <taxon>Ecdysozoa</taxon>
        <taxon>Nematoda</taxon>
        <taxon>Chromadorea</taxon>
        <taxon>Rhabditida</taxon>
        <taxon>Spirurina</taxon>
        <taxon>Ascaridomorpha</taxon>
        <taxon>Ascaridoidea</taxon>
        <taxon>Ascarididae</taxon>
        <taxon>Parascaris</taxon>
    </lineage>
</organism>
<dbReference type="Gene3D" id="1.10.560.10">
    <property type="entry name" value="GroEL-like equatorial domain"/>
    <property type="match status" value="1"/>
</dbReference>
<evidence type="ECO:0000313" key="5">
    <source>
        <dbReference type="Proteomes" id="UP000887564"/>
    </source>
</evidence>
<evidence type="ECO:0000313" key="6">
    <source>
        <dbReference type="WBParaSite" id="PEQ_0000205901-mRNA-1"/>
    </source>
</evidence>
<dbReference type="InterPro" id="IPR002423">
    <property type="entry name" value="Cpn60/GroEL/TCP-1"/>
</dbReference>
<keyword evidence="2" id="KW-0067">ATP-binding</keyword>
<proteinExistence type="predicted"/>
<dbReference type="PANTHER" id="PTHR11353">
    <property type="entry name" value="CHAPERONIN"/>
    <property type="match status" value="1"/>
</dbReference>
<evidence type="ECO:0000256" key="3">
    <source>
        <dbReference type="ARBA" id="ARBA00023186"/>
    </source>
</evidence>
<accession>A0A914R608</accession>
<dbReference type="Proteomes" id="UP000887564">
    <property type="component" value="Unplaced"/>
</dbReference>
<keyword evidence="1" id="KW-0547">Nucleotide-binding</keyword>
<feature type="chain" id="PRO_5037631880" evidence="4">
    <location>
        <begin position="20"/>
        <end position="96"/>
    </location>
</feature>
<feature type="signal peptide" evidence="4">
    <location>
        <begin position="1"/>
        <end position="19"/>
    </location>
</feature>
<dbReference type="SUPFAM" id="SSF48592">
    <property type="entry name" value="GroEL equatorial domain-like"/>
    <property type="match status" value="1"/>
</dbReference>
<dbReference type="AlphaFoldDB" id="A0A914R608"/>
<sequence>MQLLLRSLLAGALLEQAEALLDKGIHPIKIANGFDLACKKALDTLDDVSDVFPIEKREMLLQSAITSLASKPVSGIDEHPAALIVAAIEICICKKF</sequence>
<evidence type="ECO:0000256" key="1">
    <source>
        <dbReference type="ARBA" id="ARBA00022741"/>
    </source>
</evidence>
<reference evidence="6" key="1">
    <citation type="submission" date="2022-11" db="UniProtKB">
        <authorList>
            <consortium name="WormBaseParasite"/>
        </authorList>
    </citation>
    <scope>IDENTIFICATION</scope>
</reference>
<keyword evidence="3" id="KW-0143">Chaperone</keyword>
<keyword evidence="4" id="KW-0732">Signal</keyword>
<keyword evidence="5" id="KW-1185">Reference proteome</keyword>
<dbReference type="InterPro" id="IPR027413">
    <property type="entry name" value="GROEL-like_equatorial_sf"/>
</dbReference>
<evidence type="ECO:0000256" key="4">
    <source>
        <dbReference type="SAM" id="SignalP"/>
    </source>
</evidence>
<name>A0A914R608_PAREQ</name>
<evidence type="ECO:0000256" key="2">
    <source>
        <dbReference type="ARBA" id="ARBA00022840"/>
    </source>
</evidence>
<dbReference type="InterPro" id="IPR017998">
    <property type="entry name" value="Chaperone_TCP-1"/>
</dbReference>
<dbReference type="InterPro" id="IPR027410">
    <property type="entry name" value="TCP-1-like_intermed_sf"/>
</dbReference>
<dbReference type="WBParaSite" id="PEQ_0000205901-mRNA-1">
    <property type="protein sequence ID" value="PEQ_0000205901-mRNA-1"/>
    <property type="gene ID" value="PEQ_0000205901"/>
</dbReference>